<dbReference type="InterPro" id="IPR029044">
    <property type="entry name" value="Nucleotide-diphossugar_trans"/>
</dbReference>
<dbReference type="EC" id="2.4.-.-" evidence="2"/>
<feature type="domain" description="Glycosyltransferase 2-like" evidence="1">
    <location>
        <begin position="47"/>
        <end position="152"/>
    </location>
</feature>
<protein>
    <submittedName>
        <fullName evidence="2">Glycosyltransferase</fullName>
        <ecNumber evidence="2">2.4.-.-</ecNumber>
    </submittedName>
</protein>
<dbReference type="RefSeq" id="WP_386776265.1">
    <property type="nucleotide sequence ID" value="NZ_JBHRUG010000031.1"/>
</dbReference>
<accession>A0ABV7LTU0</accession>
<dbReference type="InterPro" id="IPR001173">
    <property type="entry name" value="Glyco_trans_2-like"/>
</dbReference>
<evidence type="ECO:0000313" key="3">
    <source>
        <dbReference type="Proteomes" id="UP001595579"/>
    </source>
</evidence>
<dbReference type="SUPFAM" id="SSF53448">
    <property type="entry name" value="Nucleotide-diphospho-sugar transferases"/>
    <property type="match status" value="1"/>
</dbReference>
<dbReference type="GO" id="GO:0016757">
    <property type="term" value="F:glycosyltransferase activity"/>
    <property type="evidence" value="ECO:0007669"/>
    <property type="project" value="UniProtKB-KW"/>
</dbReference>
<dbReference type="Gene3D" id="3.90.550.10">
    <property type="entry name" value="Spore Coat Polysaccharide Biosynthesis Protein SpsA, Chain A"/>
    <property type="match status" value="1"/>
</dbReference>
<keyword evidence="2" id="KW-0328">Glycosyltransferase</keyword>
<dbReference type="Pfam" id="PF00535">
    <property type="entry name" value="Glycos_transf_2"/>
    <property type="match status" value="1"/>
</dbReference>
<gene>
    <name evidence="2" type="ORF">ACFOEV_18010</name>
</gene>
<name>A0ABV7LTU0_9GAMM</name>
<dbReference type="EMBL" id="JBHRUG010000031">
    <property type="protein sequence ID" value="MFC3285499.1"/>
    <property type="molecule type" value="Genomic_DNA"/>
</dbReference>
<evidence type="ECO:0000259" key="1">
    <source>
        <dbReference type="Pfam" id="PF00535"/>
    </source>
</evidence>
<reference evidence="3" key="1">
    <citation type="journal article" date="2019" name="Int. J. Syst. Evol. Microbiol.">
        <title>The Global Catalogue of Microorganisms (GCM) 10K type strain sequencing project: providing services to taxonomists for standard genome sequencing and annotation.</title>
        <authorList>
            <consortium name="The Broad Institute Genomics Platform"/>
            <consortium name="The Broad Institute Genome Sequencing Center for Infectious Disease"/>
            <person name="Wu L."/>
            <person name="Ma J."/>
        </authorList>
    </citation>
    <scope>NUCLEOTIDE SEQUENCE [LARGE SCALE GENOMIC DNA]</scope>
    <source>
        <strain evidence="3">CECT 7698</strain>
    </source>
</reference>
<comment type="caution">
    <text evidence="2">The sequence shown here is derived from an EMBL/GenBank/DDBJ whole genome shotgun (WGS) entry which is preliminary data.</text>
</comment>
<evidence type="ECO:0000313" key="2">
    <source>
        <dbReference type="EMBL" id="MFC3285499.1"/>
    </source>
</evidence>
<proteinExistence type="predicted"/>
<keyword evidence="3" id="KW-1185">Reference proteome</keyword>
<sequence length="259" mass="29779">MHSVLSLCRQSIAPDKIILSISKEKYLEDDGFSQPPSWVESFPELSDILDIRWVENTGPYRKLLPIILEVDENDLVITVDDDVIYHKEWLKAIAEASKEYPNHVISSRVRRKRRNVFGKYTSYILWPVVREKMEFHDDFVIIGCGGVAYRRSFFNAELLSMGDFLNCAPTTDDLWFSKLLEMSRTPVLSLPSAISLTSDIIHKYNLSAINALQGGGFYRKAFIRLKAMTLGWLGFLICTNDLSHKDIENKFKDYKLSNS</sequence>
<organism evidence="2 3">
    <name type="scientific">Litchfieldella rifensis</name>
    <dbReference type="NCBI Taxonomy" id="762643"/>
    <lineage>
        <taxon>Bacteria</taxon>
        <taxon>Pseudomonadati</taxon>
        <taxon>Pseudomonadota</taxon>
        <taxon>Gammaproteobacteria</taxon>
        <taxon>Oceanospirillales</taxon>
        <taxon>Halomonadaceae</taxon>
        <taxon>Litchfieldella</taxon>
    </lineage>
</organism>
<keyword evidence="2" id="KW-0808">Transferase</keyword>
<dbReference type="Proteomes" id="UP001595579">
    <property type="component" value="Unassembled WGS sequence"/>
</dbReference>